<dbReference type="EMBL" id="VNFK01000003">
    <property type="protein sequence ID" value="TVU65482.1"/>
    <property type="molecule type" value="Genomic_DNA"/>
</dbReference>
<sequence>MTTQTEENQALLITEHELIALIALAGTDGALRCQTLFRLDHAAGAPLEQAGVSTLLERGLMKIENDALLPVGPAATVTAVLADSTSWLESALVTPASEHVSFMFGAEQGALLLNLSKYGVHELHPITGSEGMVTTAVQMADYYLNQAPDGFPAAATTRRHFKDGTSRAVHVKAEADGSLSIAAGEGENLESSALEREQLDARIRAGLEQYPG</sequence>
<organism evidence="1 2">
    <name type="scientific">Paenarthrobacter nitroguajacolicus</name>
    <name type="common">Arthrobacter nitroguajacolicus</name>
    <dbReference type="NCBI Taxonomy" id="211146"/>
    <lineage>
        <taxon>Bacteria</taxon>
        <taxon>Bacillati</taxon>
        <taxon>Actinomycetota</taxon>
        <taxon>Actinomycetes</taxon>
        <taxon>Micrococcales</taxon>
        <taxon>Micrococcaceae</taxon>
        <taxon>Paenarthrobacter</taxon>
    </lineage>
</organism>
<dbReference type="Proteomes" id="UP000316500">
    <property type="component" value="Unassembled WGS sequence"/>
</dbReference>
<evidence type="ECO:0000313" key="2">
    <source>
        <dbReference type="Proteomes" id="UP000316500"/>
    </source>
</evidence>
<name>A0A558H8M9_PAENT</name>
<reference evidence="1 2" key="1">
    <citation type="submission" date="2019-07" db="EMBL/GenBank/DDBJ databases">
        <title>Diversity of Bacteria from Kongsfjorden, Arctic.</title>
        <authorList>
            <person name="Yu Y."/>
        </authorList>
    </citation>
    <scope>NUCLEOTIDE SEQUENCE [LARGE SCALE GENOMIC DNA]</scope>
    <source>
        <strain evidence="1 2">SM1928</strain>
    </source>
</reference>
<gene>
    <name evidence="1" type="ORF">FQP90_04560</name>
</gene>
<evidence type="ECO:0000313" key="1">
    <source>
        <dbReference type="EMBL" id="TVU65482.1"/>
    </source>
</evidence>
<accession>A0A558H8M9</accession>
<comment type="caution">
    <text evidence="1">The sequence shown here is derived from an EMBL/GenBank/DDBJ whole genome shotgun (WGS) entry which is preliminary data.</text>
</comment>
<proteinExistence type="predicted"/>
<protein>
    <submittedName>
        <fullName evidence="1">Uncharacterized protein</fullName>
    </submittedName>
</protein>
<dbReference type="AlphaFoldDB" id="A0A558H8M9"/>
<dbReference type="RefSeq" id="WP_144648548.1">
    <property type="nucleotide sequence ID" value="NZ_VNFK01000003.1"/>
</dbReference>
<dbReference type="OrthoDB" id="4932102at2"/>